<name>A0A7X0JS35_9GAMM</name>
<protein>
    <submittedName>
        <fullName evidence="6">AraC-like DNA-binding protein</fullName>
    </submittedName>
</protein>
<dbReference type="EMBL" id="JACHHT010000001">
    <property type="protein sequence ID" value="MBB6521255.1"/>
    <property type="molecule type" value="Genomic_DNA"/>
</dbReference>
<dbReference type="PANTHER" id="PTHR47894:SF4">
    <property type="entry name" value="HTH-TYPE TRANSCRIPTIONAL REGULATOR GADX"/>
    <property type="match status" value="1"/>
</dbReference>
<dbReference type="InterPro" id="IPR018060">
    <property type="entry name" value="HTH_AraC"/>
</dbReference>
<dbReference type="Pfam" id="PF12625">
    <property type="entry name" value="Arabinose_bd"/>
    <property type="match status" value="1"/>
</dbReference>
<keyword evidence="7" id="KW-1185">Reference proteome</keyword>
<dbReference type="GO" id="GO:0000976">
    <property type="term" value="F:transcription cis-regulatory region binding"/>
    <property type="evidence" value="ECO:0007669"/>
    <property type="project" value="TreeGrafter"/>
</dbReference>
<dbReference type="PANTHER" id="PTHR47894">
    <property type="entry name" value="HTH-TYPE TRANSCRIPTIONAL REGULATOR GADX"/>
    <property type="match status" value="1"/>
</dbReference>
<evidence type="ECO:0000256" key="2">
    <source>
        <dbReference type="ARBA" id="ARBA00023125"/>
    </source>
</evidence>
<dbReference type="FunCoup" id="A0A7X0JS35">
    <property type="interactions" value="43"/>
</dbReference>
<dbReference type="SMART" id="SM00342">
    <property type="entry name" value="HTH_ARAC"/>
    <property type="match status" value="1"/>
</dbReference>
<dbReference type="Gene3D" id="1.10.10.60">
    <property type="entry name" value="Homeodomain-like"/>
    <property type="match status" value="1"/>
</dbReference>
<accession>A0A7X0JS35</accession>
<dbReference type="SUPFAM" id="SSF46689">
    <property type="entry name" value="Homeodomain-like"/>
    <property type="match status" value="1"/>
</dbReference>
<dbReference type="InterPro" id="IPR032687">
    <property type="entry name" value="AraC-type_N"/>
</dbReference>
<comment type="caution">
    <text evidence="6">The sequence shown here is derived from an EMBL/GenBank/DDBJ whole genome shotgun (WGS) entry which is preliminary data.</text>
</comment>
<organism evidence="6 7">
    <name type="scientific">Pseudoteredinibacter isoporae</name>
    <dbReference type="NCBI Taxonomy" id="570281"/>
    <lineage>
        <taxon>Bacteria</taxon>
        <taxon>Pseudomonadati</taxon>
        <taxon>Pseudomonadota</taxon>
        <taxon>Gammaproteobacteria</taxon>
        <taxon>Cellvibrionales</taxon>
        <taxon>Cellvibrionaceae</taxon>
        <taxon>Pseudoteredinibacter</taxon>
    </lineage>
</organism>
<reference evidence="6 7" key="1">
    <citation type="submission" date="2020-08" db="EMBL/GenBank/DDBJ databases">
        <title>Genomic Encyclopedia of Type Strains, Phase IV (KMG-IV): sequencing the most valuable type-strain genomes for metagenomic binning, comparative biology and taxonomic classification.</title>
        <authorList>
            <person name="Goeker M."/>
        </authorList>
    </citation>
    <scope>NUCLEOTIDE SEQUENCE [LARGE SCALE GENOMIC DNA]</scope>
    <source>
        <strain evidence="6 7">DSM 22368</strain>
    </source>
</reference>
<evidence type="ECO:0000313" key="7">
    <source>
        <dbReference type="Proteomes" id="UP000528457"/>
    </source>
</evidence>
<dbReference type="GO" id="GO:0005829">
    <property type="term" value="C:cytosol"/>
    <property type="evidence" value="ECO:0007669"/>
    <property type="project" value="TreeGrafter"/>
</dbReference>
<gene>
    <name evidence="6" type="ORF">HNR48_001533</name>
</gene>
<dbReference type="AlphaFoldDB" id="A0A7X0JS35"/>
<dbReference type="GO" id="GO:0003700">
    <property type="term" value="F:DNA-binding transcription factor activity"/>
    <property type="evidence" value="ECO:0007669"/>
    <property type="project" value="InterPro"/>
</dbReference>
<evidence type="ECO:0000256" key="3">
    <source>
        <dbReference type="ARBA" id="ARBA00023163"/>
    </source>
</evidence>
<proteinExistence type="predicted"/>
<keyword evidence="1" id="KW-0805">Transcription regulation</keyword>
<keyword evidence="3" id="KW-0804">Transcription</keyword>
<feature type="region of interest" description="Disordered" evidence="4">
    <location>
        <begin position="333"/>
        <end position="352"/>
    </location>
</feature>
<evidence type="ECO:0000256" key="4">
    <source>
        <dbReference type="SAM" id="MobiDB-lite"/>
    </source>
</evidence>
<dbReference type="RefSeq" id="WP_166849011.1">
    <property type="nucleotide sequence ID" value="NZ_JAAONY010000001.1"/>
</dbReference>
<dbReference type="PROSITE" id="PS01124">
    <property type="entry name" value="HTH_ARAC_FAMILY_2"/>
    <property type="match status" value="1"/>
</dbReference>
<dbReference type="InParanoid" id="A0A7X0JS35"/>
<dbReference type="InterPro" id="IPR009057">
    <property type="entry name" value="Homeodomain-like_sf"/>
</dbReference>
<feature type="domain" description="HTH araC/xylS-type" evidence="5">
    <location>
        <begin position="231"/>
        <end position="333"/>
    </location>
</feature>
<evidence type="ECO:0000313" key="6">
    <source>
        <dbReference type="EMBL" id="MBB6521255.1"/>
    </source>
</evidence>
<dbReference type="Pfam" id="PF12833">
    <property type="entry name" value="HTH_18"/>
    <property type="match status" value="1"/>
</dbReference>
<dbReference type="Proteomes" id="UP000528457">
    <property type="component" value="Unassembled WGS sequence"/>
</dbReference>
<keyword evidence="2 6" id="KW-0238">DNA-binding</keyword>
<evidence type="ECO:0000259" key="5">
    <source>
        <dbReference type="PROSITE" id="PS01124"/>
    </source>
</evidence>
<sequence length="352" mass="40235">MSYSVRIGSLDGYREAVTRLGGNPSDLSSRCDIPFEIFEDEDNTIPYAKLSELMELTARELKKPDFGIYLGTCQKVDILGPISVAVQTAKTVGEAMKCAARFVHIQSPAVHYHLEENHSGYVRAVMSINLPDLAQREMPQAMGLTAAVGQEIWRQLAGERFELLKLELPHEPLCPIPMYEAYFHGDIEFNSESVVWHVPREVYDAPLPLRSERLHEFASSYLVEQFPAQAKQLSVQVEKELRKLMETGNCTRDTIAEVLNLHPKTMQRRLAQEDCNFESIRDRVRRERATYYLCNTNLPFGQIAELIGYSDQAALSRSCQRWFSRSPREIRGENKSLTQTRAYHKRSPEFSS</sequence>
<evidence type="ECO:0000256" key="1">
    <source>
        <dbReference type="ARBA" id="ARBA00023015"/>
    </source>
</evidence>